<dbReference type="PANTHER" id="PTHR12588">
    <property type="entry name" value="MYOINOSITOL OXYGENASE"/>
    <property type="match status" value="1"/>
</dbReference>
<evidence type="ECO:0000256" key="10">
    <source>
        <dbReference type="ARBA" id="ARBA00029668"/>
    </source>
</evidence>
<keyword evidence="8 14" id="KW-0560">Oxidoreductase</keyword>
<keyword evidence="17" id="KW-1185">Reference proteome</keyword>
<reference evidence="16" key="2">
    <citation type="submission" date="2025-08" db="UniProtKB">
        <authorList>
            <consortium name="Ensembl"/>
        </authorList>
    </citation>
    <scope>IDENTIFICATION</scope>
</reference>
<evidence type="ECO:0000256" key="4">
    <source>
        <dbReference type="ARBA" id="ARBA00011919"/>
    </source>
</evidence>
<comment type="pathway">
    <text evidence="2 14">Polyol metabolism; myo-inositol degradation into D-glucuronate; D-glucuronate from myo-inositol: step 1/1.</text>
</comment>
<evidence type="ECO:0000256" key="1">
    <source>
        <dbReference type="ARBA" id="ARBA00004496"/>
    </source>
</evidence>
<reference evidence="16" key="1">
    <citation type="submission" date="2019-05" db="EMBL/GenBank/DDBJ databases">
        <authorList>
            <person name="Zhang S."/>
            <person name="Liu J."/>
        </authorList>
    </citation>
    <scope>NUCLEOTIDE SEQUENCE [LARGE SCALE GENOMIC DNA]</scope>
</reference>
<dbReference type="PANTHER" id="PTHR12588:SF0">
    <property type="entry name" value="INOSITOL OXYGENASE"/>
    <property type="match status" value="1"/>
</dbReference>
<evidence type="ECO:0000256" key="6">
    <source>
        <dbReference type="ARBA" id="ARBA00022490"/>
    </source>
</evidence>
<name>A0A8B9WGQ8_BOSMU</name>
<evidence type="ECO:0000313" key="17">
    <source>
        <dbReference type="Proteomes" id="UP000694520"/>
    </source>
</evidence>
<evidence type="ECO:0000256" key="7">
    <source>
        <dbReference type="ARBA" id="ARBA00022723"/>
    </source>
</evidence>
<dbReference type="GeneTree" id="ENSGT00390000016211"/>
<comment type="cofactor">
    <cofactor evidence="12 14">
        <name>Fe cation</name>
        <dbReference type="ChEBI" id="CHEBI:24875"/>
    </cofactor>
    <text evidence="12 14">Binds 2 iron ions per subunit.</text>
</comment>
<evidence type="ECO:0000256" key="12">
    <source>
        <dbReference type="PIRSR" id="PIRSR607828-2"/>
    </source>
</evidence>
<dbReference type="Pfam" id="PF05153">
    <property type="entry name" value="MIOX"/>
    <property type="match status" value="1"/>
</dbReference>
<evidence type="ECO:0000256" key="3">
    <source>
        <dbReference type="ARBA" id="ARBA00005286"/>
    </source>
</evidence>
<dbReference type="InterPro" id="IPR007828">
    <property type="entry name" value="Inositol_oxygenase"/>
</dbReference>
<evidence type="ECO:0000256" key="14">
    <source>
        <dbReference type="RuleBase" id="RU367039"/>
    </source>
</evidence>
<protein>
    <recommendedName>
        <fullName evidence="5 14">Inositol oxygenase</fullName>
        <ecNumber evidence="4 14">1.13.99.1</ecNumber>
    </recommendedName>
    <alternativeName>
        <fullName evidence="10 14">Myo-inositol oxygenase</fullName>
    </alternativeName>
</protein>
<comment type="similarity">
    <text evidence="3 14">Belongs to the myo-inositol oxygenase family.</text>
</comment>
<organism evidence="16 17">
    <name type="scientific">Bos mutus grunniens</name>
    <name type="common">Wild yak</name>
    <name type="synonym">Bos grunniens</name>
    <dbReference type="NCBI Taxonomy" id="30521"/>
    <lineage>
        <taxon>Eukaryota</taxon>
        <taxon>Metazoa</taxon>
        <taxon>Chordata</taxon>
        <taxon>Craniata</taxon>
        <taxon>Vertebrata</taxon>
        <taxon>Euteleostomi</taxon>
        <taxon>Mammalia</taxon>
        <taxon>Eutheria</taxon>
        <taxon>Laurasiatheria</taxon>
        <taxon>Artiodactyla</taxon>
        <taxon>Ruminantia</taxon>
        <taxon>Pecora</taxon>
        <taxon>Bovidae</taxon>
        <taxon>Bovinae</taxon>
        <taxon>Bos</taxon>
    </lineage>
</organism>
<evidence type="ECO:0000256" key="15">
    <source>
        <dbReference type="SAM" id="MobiDB-lite"/>
    </source>
</evidence>
<dbReference type="GO" id="GO:0050113">
    <property type="term" value="F:inositol oxygenase activity"/>
    <property type="evidence" value="ECO:0007669"/>
    <property type="project" value="UniProtKB-UniRule"/>
</dbReference>
<feature type="binding site" evidence="12">
    <location>
        <position position="123"/>
    </location>
    <ligand>
        <name>Fe cation</name>
        <dbReference type="ChEBI" id="CHEBI:24875"/>
        <label>1</label>
    </ligand>
</feature>
<feature type="binding site" evidence="12">
    <location>
        <position position="194"/>
    </location>
    <ligand>
        <name>Fe cation</name>
        <dbReference type="ChEBI" id="CHEBI:24875"/>
        <label>2</label>
    </ligand>
</feature>
<dbReference type="GO" id="GO:0019310">
    <property type="term" value="P:inositol catabolic process"/>
    <property type="evidence" value="ECO:0007669"/>
    <property type="project" value="UniProtKB-UniRule"/>
</dbReference>
<reference evidence="16" key="3">
    <citation type="submission" date="2025-09" db="UniProtKB">
        <authorList>
            <consortium name="Ensembl"/>
        </authorList>
    </citation>
    <scope>IDENTIFICATION</scope>
</reference>
<keyword evidence="6 14" id="KW-0963">Cytoplasm</keyword>
<evidence type="ECO:0000256" key="8">
    <source>
        <dbReference type="ARBA" id="ARBA00023002"/>
    </source>
</evidence>
<comment type="catalytic activity">
    <reaction evidence="11 14">
        <text>myo-inositol + O2 = D-glucuronate + H2O + H(+)</text>
        <dbReference type="Rhea" id="RHEA:23696"/>
        <dbReference type="ChEBI" id="CHEBI:15377"/>
        <dbReference type="ChEBI" id="CHEBI:15378"/>
        <dbReference type="ChEBI" id="CHEBI:15379"/>
        <dbReference type="ChEBI" id="CHEBI:17268"/>
        <dbReference type="ChEBI" id="CHEBI:58720"/>
        <dbReference type="EC" id="1.13.99.1"/>
    </reaction>
</comment>
<feature type="binding site" evidence="12">
    <location>
        <position position="98"/>
    </location>
    <ligand>
        <name>Fe cation</name>
        <dbReference type="ChEBI" id="CHEBI:24875"/>
        <label>1</label>
    </ligand>
</feature>
<accession>A0A8B9WGQ8</accession>
<keyword evidence="13" id="KW-0597">Phosphoprotein</keyword>
<evidence type="ECO:0000256" key="5">
    <source>
        <dbReference type="ARBA" id="ARBA00019269"/>
    </source>
</evidence>
<gene>
    <name evidence="16" type="primary">MIOX</name>
</gene>
<proteinExistence type="inferred from homology"/>
<keyword evidence="7 12" id="KW-0479">Metal-binding</keyword>
<dbReference type="AlphaFoldDB" id="A0A8B9WGQ8"/>
<dbReference type="GO" id="GO:0005737">
    <property type="term" value="C:cytoplasm"/>
    <property type="evidence" value="ECO:0007669"/>
    <property type="project" value="UniProtKB-SubCell"/>
</dbReference>
<sequence>MKVAADPDPSLVSQPDMEPEAAKDKDSFRNYTSGPLLDRVFATYKLMHTWQTVDFVRRKHAQFGGFSYKRMTVMEAVDMLDGLVDESDPDVDFPNSFHAFQTAEGIRKAHPDKDWFHLVGLLHDLGKVLALAGEPQWAVVGDTFPVGCRPQASVVFRDCTFQDNPDLQDPLYSTELGMYQPHCGLENVLMSWGHDGEAGWGRGRRGPSGAAPLGARGDPPSPTEYMYRMMKFNKFALPPEAFYIIRFLVLPLAQVRRLPAAVQRTGPGHAALGAGVQQVRPLHQELQPARRGRAEALLPRAR</sequence>
<dbReference type="Ensembl" id="ENSBGRT00000008236.1">
    <property type="protein sequence ID" value="ENSBGRP00000007179.1"/>
    <property type="gene ID" value="ENSBGRG00000004286.1"/>
</dbReference>
<comment type="subcellular location">
    <subcellularLocation>
        <location evidence="1 14">Cytoplasm</location>
    </subcellularLocation>
</comment>
<evidence type="ECO:0000256" key="9">
    <source>
        <dbReference type="ARBA" id="ARBA00023004"/>
    </source>
</evidence>
<evidence type="ECO:0000256" key="11">
    <source>
        <dbReference type="ARBA" id="ARBA00048271"/>
    </source>
</evidence>
<evidence type="ECO:0000256" key="2">
    <source>
        <dbReference type="ARBA" id="ARBA00005167"/>
    </source>
</evidence>
<feature type="region of interest" description="Disordered" evidence="15">
    <location>
        <begin position="1"/>
        <end position="28"/>
    </location>
</feature>
<dbReference type="UniPathway" id="UPA00111">
    <property type="reaction ID" value="UER00527"/>
</dbReference>
<evidence type="ECO:0000256" key="13">
    <source>
        <dbReference type="PIRSR" id="PIRSR607828-3"/>
    </source>
</evidence>
<dbReference type="SUPFAM" id="SSF109604">
    <property type="entry name" value="HD-domain/PDEase-like"/>
    <property type="match status" value="1"/>
</dbReference>
<dbReference type="GO" id="GO:0005506">
    <property type="term" value="F:iron ion binding"/>
    <property type="evidence" value="ECO:0007669"/>
    <property type="project" value="InterPro"/>
</dbReference>
<evidence type="ECO:0000313" key="16">
    <source>
        <dbReference type="Ensembl" id="ENSBGRP00000007179.1"/>
    </source>
</evidence>
<feature type="binding site" evidence="12">
    <location>
        <position position="124"/>
    </location>
    <ligand>
        <name>Fe cation</name>
        <dbReference type="ChEBI" id="CHEBI:24875"/>
        <label>1</label>
    </ligand>
</feature>
<dbReference type="EC" id="1.13.99.1" evidence="4 14"/>
<feature type="modified residue" description="Phosphoserine" evidence="13">
    <location>
        <position position="33"/>
    </location>
</feature>
<dbReference type="Proteomes" id="UP000694520">
    <property type="component" value="Chromosome 5"/>
</dbReference>
<keyword evidence="9 12" id="KW-0408">Iron</keyword>